<organism evidence="1 2">
    <name type="scientific">Clostridium acetireducens DSM 10703</name>
    <dbReference type="NCBI Taxonomy" id="1121290"/>
    <lineage>
        <taxon>Bacteria</taxon>
        <taxon>Bacillati</taxon>
        <taxon>Bacillota</taxon>
        <taxon>Clostridia</taxon>
        <taxon>Eubacteriales</taxon>
        <taxon>Clostridiaceae</taxon>
        <taxon>Clostridium</taxon>
    </lineage>
</organism>
<sequence length="76" mass="8938">MIYFQNENCKLCLGDCNKVLKNRCIIGNNNEKNIILDPFCGSDNKIVDLENKRQFIDIDMQIEYLNLTKKKILQNK</sequence>
<evidence type="ECO:0000313" key="1">
    <source>
        <dbReference type="EMBL" id="OFI01423.1"/>
    </source>
</evidence>
<dbReference type="GO" id="GO:0032259">
    <property type="term" value="P:methylation"/>
    <property type="evidence" value="ECO:0007669"/>
    <property type="project" value="UniProtKB-KW"/>
</dbReference>
<name>A0A1E8EWQ4_9CLOT</name>
<dbReference type="AlphaFoldDB" id="A0A1E8EWQ4"/>
<dbReference type="RefSeq" id="WP_070111238.1">
    <property type="nucleotide sequence ID" value="NZ_LZFO01000045.1"/>
</dbReference>
<reference evidence="1 2" key="1">
    <citation type="submission" date="2016-06" db="EMBL/GenBank/DDBJ databases">
        <title>Genome sequence of Clostridium acetireducens DSM 10703.</title>
        <authorList>
            <person name="Poehlein A."/>
            <person name="Fluechter S."/>
            <person name="Duerre P."/>
            <person name="Daniel R."/>
        </authorList>
    </citation>
    <scope>NUCLEOTIDE SEQUENCE [LARGE SCALE GENOMIC DNA]</scope>
    <source>
        <strain evidence="1 2">DSM 10703</strain>
    </source>
</reference>
<protein>
    <submittedName>
        <fullName evidence="1">Putative methyltransferase</fullName>
    </submittedName>
</protein>
<keyword evidence="1" id="KW-0808">Transferase</keyword>
<proteinExistence type="predicted"/>
<dbReference type="EMBL" id="LZFO01000045">
    <property type="protein sequence ID" value="OFI01423.1"/>
    <property type="molecule type" value="Genomic_DNA"/>
</dbReference>
<dbReference type="OrthoDB" id="9800801at2"/>
<accession>A0A1E8EWQ4</accession>
<dbReference type="GO" id="GO:0008168">
    <property type="term" value="F:methyltransferase activity"/>
    <property type="evidence" value="ECO:0007669"/>
    <property type="project" value="UniProtKB-KW"/>
</dbReference>
<keyword evidence="1" id="KW-0489">Methyltransferase</keyword>
<evidence type="ECO:0000313" key="2">
    <source>
        <dbReference type="Proteomes" id="UP000175744"/>
    </source>
</evidence>
<dbReference type="STRING" id="1121290.CLAOCE_21480"/>
<keyword evidence="2" id="KW-1185">Reference proteome</keyword>
<gene>
    <name evidence="1" type="ORF">CLOACE_21480</name>
</gene>
<dbReference type="Proteomes" id="UP000175744">
    <property type="component" value="Unassembled WGS sequence"/>
</dbReference>
<comment type="caution">
    <text evidence="1">The sequence shown here is derived from an EMBL/GenBank/DDBJ whole genome shotgun (WGS) entry which is preliminary data.</text>
</comment>
<dbReference type="Gene3D" id="3.40.50.150">
    <property type="entry name" value="Vaccinia Virus protein VP39"/>
    <property type="match status" value="1"/>
</dbReference>
<dbReference type="InterPro" id="IPR029063">
    <property type="entry name" value="SAM-dependent_MTases_sf"/>
</dbReference>